<sequence length="80" mass="8918">KPGLPSCQTQGLHQQLKQTIIKLQTTLGFTPKQVSALSQPLTKIHELKQENARLIKDNNELHHLLRESSSPVIPLGNHVP</sequence>
<proteinExistence type="predicted"/>
<name>A0A4S8LSZ2_DENBC</name>
<gene>
    <name evidence="1" type="ORF">K435DRAFT_905728</name>
</gene>
<organism evidence="1 2">
    <name type="scientific">Dendrothele bispora (strain CBS 962.96)</name>
    <dbReference type="NCBI Taxonomy" id="1314807"/>
    <lineage>
        <taxon>Eukaryota</taxon>
        <taxon>Fungi</taxon>
        <taxon>Dikarya</taxon>
        <taxon>Basidiomycota</taxon>
        <taxon>Agaricomycotina</taxon>
        <taxon>Agaricomycetes</taxon>
        <taxon>Agaricomycetidae</taxon>
        <taxon>Agaricales</taxon>
        <taxon>Agaricales incertae sedis</taxon>
        <taxon>Dendrothele</taxon>
    </lineage>
</organism>
<evidence type="ECO:0000313" key="2">
    <source>
        <dbReference type="Proteomes" id="UP000297245"/>
    </source>
</evidence>
<dbReference type="EMBL" id="ML179272">
    <property type="protein sequence ID" value="THU92646.1"/>
    <property type="molecule type" value="Genomic_DNA"/>
</dbReference>
<dbReference type="AlphaFoldDB" id="A0A4S8LSZ2"/>
<reference evidence="1 2" key="1">
    <citation type="journal article" date="2019" name="Nat. Ecol. Evol.">
        <title>Megaphylogeny resolves global patterns of mushroom evolution.</title>
        <authorList>
            <person name="Varga T."/>
            <person name="Krizsan K."/>
            <person name="Foldi C."/>
            <person name="Dima B."/>
            <person name="Sanchez-Garcia M."/>
            <person name="Sanchez-Ramirez S."/>
            <person name="Szollosi G.J."/>
            <person name="Szarkandi J.G."/>
            <person name="Papp V."/>
            <person name="Albert L."/>
            <person name="Andreopoulos W."/>
            <person name="Angelini C."/>
            <person name="Antonin V."/>
            <person name="Barry K.W."/>
            <person name="Bougher N.L."/>
            <person name="Buchanan P."/>
            <person name="Buyck B."/>
            <person name="Bense V."/>
            <person name="Catcheside P."/>
            <person name="Chovatia M."/>
            <person name="Cooper J."/>
            <person name="Damon W."/>
            <person name="Desjardin D."/>
            <person name="Finy P."/>
            <person name="Geml J."/>
            <person name="Haridas S."/>
            <person name="Hughes K."/>
            <person name="Justo A."/>
            <person name="Karasinski D."/>
            <person name="Kautmanova I."/>
            <person name="Kiss B."/>
            <person name="Kocsube S."/>
            <person name="Kotiranta H."/>
            <person name="LaButti K.M."/>
            <person name="Lechner B.E."/>
            <person name="Liimatainen K."/>
            <person name="Lipzen A."/>
            <person name="Lukacs Z."/>
            <person name="Mihaltcheva S."/>
            <person name="Morgado L.N."/>
            <person name="Niskanen T."/>
            <person name="Noordeloos M.E."/>
            <person name="Ohm R.A."/>
            <person name="Ortiz-Santana B."/>
            <person name="Ovrebo C."/>
            <person name="Racz N."/>
            <person name="Riley R."/>
            <person name="Savchenko A."/>
            <person name="Shiryaev A."/>
            <person name="Soop K."/>
            <person name="Spirin V."/>
            <person name="Szebenyi C."/>
            <person name="Tomsovsky M."/>
            <person name="Tulloss R.E."/>
            <person name="Uehling J."/>
            <person name="Grigoriev I.V."/>
            <person name="Vagvolgyi C."/>
            <person name="Papp T."/>
            <person name="Martin F.M."/>
            <person name="Miettinen O."/>
            <person name="Hibbett D.S."/>
            <person name="Nagy L.G."/>
        </authorList>
    </citation>
    <scope>NUCLEOTIDE SEQUENCE [LARGE SCALE GENOMIC DNA]</scope>
    <source>
        <strain evidence="1 2">CBS 962.96</strain>
    </source>
</reference>
<evidence type="ECO:0000313" key="1">
    <source>
        <dbReference type="EMBL" id="THU92646.1"/>
    </source>
</evidence>
<accession>A0A4S8LSZ2</accession>
<dbReference type="Proteomes" id="UP000297245">
    <property type="component" value="Unassembled WGS sequence"/>
</dbReference>
<keyword evidence="2" id="KW-1185">Reference proteome</keyword>
<protein>
    <submittedName>
        <fullName evidence="1">Uncharacterized protein</fullName>
    </submittedName>
</protein>
<feature type="non-terminal residue" evidence="1">
    <location>
        <position position="1"/>
    </location>
</feature>
<dbReference type="OrthoDB" id="3257643at2759"/>